<evidence type="ECO:0000256" key="1">
    <source>
        <dbReference type="ARBA" id="ARBA00022741"/>
    </source>
</evidence>
<dbReference type="Gene3D" id="3.10.20.30">
    <property type="match status" value="1"/>
</dbReference>
<evidence type="ECO:0000313" key="4">
    <source>
        <dbReference type="EMBL" id="MBB5325581.1"/>
    </source>
</evidence>
<name>A0A7W8IRX3_9BACL</name>
<dbReference type="SUPFAM" id="SSF54285">
    <property type="entry name" value="MoaD/ThiS"/>
    <property type="match status" value="1"/>
</dbReference>
<dbReference type="CDD" id="cd00754">
    <property type="entry name" value="Ubl_MoaD"/>
    <property type="match status" value="1"/>
</dbReference>
<comment type="caution">
    <text evidence="4">The sequence shown here is derived from an EMBL/GenBank/DDBJ whole genome shotgun (WGS) entry which is preliminary data.</text>
</comment>
<dbReference type="InterPro" id="IPR003749">
    <property type="entry name" value="ThiS/MoaD-like"/>
</dbReference>
<reference evidence="4 5" key="1">
    <citation type="submission" date="2020-08" db="EMBL/GenBank/DDBJ databases">
        <title>Genomic Encyclopedia of Type Strains, Phase IV (KMG-IV): sequencing the most valuable type-strain genomes for metagenomic binning, comparative biology and taxonomic classification.</title>
        <authorList>
            <person name="Goeker M."/>
        </authorList>
    </citation>
    <scope>NUCLEOTIDE SEQUENCE [LARGE SCALE GENOMIC DNA]</scope>
    <source>
        <strain evidence="4 5">DSM 16325</strain>
    </source>
</reference>
<protein>
    <recommendedName>
        <fullName evidence="3">Molybdopterin synthase sulfur carrier subunit</fullName>
    </recommendedName>
</protein>
<sequence>MITLLFFSYLKEAVGNEQIKMEYTPITIKQLKQQLETDYGLDLQHVMVAVNEEYAQEGQLLQPGDTIAFIPPVSGG</sequence>
<dbReference type="GO" id="GO:1990133">
    <property type="term" value="C:molybdopterin adenylyltransferase complex"/>
    <property type="evidence" value="ECO:0007669"/>
    <property type="project" value="TreeGrafter"/>
</dbReference>
<dbReference type="GO" id="GO:0006777">
    <property type="term" value="P:Mo-molybdopterin cofactor biosynthetic process"/>
    <property type="evidence" value="ECO:0007669"/>
    <property type="project" value="InterPro"/>
</dbReference>
<dbReference type="InterPro" id="IPR012675">
    <property type="entry name" value="Beta-grasp_dom_sf"/>
</dbReference>
<keyword evidence="1" id="KW-0547">Nucleotide-binding</keyword>
<gene>
    <name evidence="4" type="ORF">HNQ34_002682</name>
</gene>
<dbReference type="Pfam" id="PF02597">
    <property type="entry name" value="ThiS"/>
    <property type="match status" value="1"/>
</dbReference>
<dbReference type="InterPro" id="IPR044672">
    <property type="entry name" value="MOCS2A"/>
</dbReference>
<dbReference type="PANTHER" id="PTHR33359:SF1">
    <property type="entry name" value="MOLYBDOPTERIN SYNTHASE SULFUR CARRIER SUBUNIT"/>
    <property type="match status" value="1"/>
</dbReference>
<comment type="similarity">
    <text evidence="2">Belongs to the MoaD family.</text>
</comment>
<proteinExistence type="inferred from homology"/>
<evidence type="ECO:0000256" key="2">
    <source>
        <dbReference type="ARBA" id="ARBA00024200"/>
    </source>
</evidence>
<dbReference type="RefSeq" id="WP_183255250.1">
    <property type="nucleotide sequence ID" value="NZ_JACHEP010000017.1"/>
</dbReference>
<dbReference type="Proteomes" id="UP000520011">
    <property type="component" value="Unassembled WGS sequence"/>
</dbReference>
<evidence type="ECO:0000256" key="3">
    <source>
        <dbReference type="ARBA" id="ARBA00024247"/>
    </source>
</evidence>
<evidence type="ECO:0000313" key="5">
    <source>
        <dbReference type="Proteomes" id="UP000520011"/>
    </source>
</evidence>
<organism evidence="4 5">
    <name type="scientific">Anoxybacteroides tepidamans</name>
    <dbReference type="NCBI Taxonomy" id="265948"/>
    <lineage>
        <taxon>Bacteria</taxon>
        <taxon>Bacillati</taxon>
        <taxon>Bacillota</taxon>
        <taxon>Bacilli</taxon>
        <taxon>Bacillales</taxon>
        <taxon>Anoxybacillaceae</taxon>
        <taxon>Anoxybacteroides</taxon>
    </lineage>
</organism>
<dbReference type="EMBL" id="JACHEP010000017">
    <property type="protein sequence ID" value="MBB5325581.1"/>
    <property type="molecule type" value="Genomic_DNA"/>
</dbReference>
<dbReference type="NCBIfam" id="TIGR01682">
    <property type="entry name" value="moaD"/>
    <property type="match status" value="1"/>
</dbReference>
<accession>A0A7W8IRX3</accession>
<dbReference type="AlphaFoldDB" id="A0A7W8IRX3"/>
<keyword evidence="5" id="KW-1185">Reference proteome</keyword>
<dbReference type="InterPro" id="IPR016155">
    <property type="entry name" value="Mopterin_synth/thiamin_S_b"/>
</dbReference>
<dbReference type="GO" id="GO:0000166">
    <property type="term" value="F:nucleotide binding"/>
    <property type="evidence" value="ECO:0007669"/>
    <property type="project" value="UniProtKB-KW"/>
</dbReference>
<dbReference type="PANTHER" id="PTHR33359">
    <property type="entry name" value="MOLYBDOPTERIN SYNTHASE SULFUR CARRIER SUBUNIT"/>
    <property type="match status" value="1"/>
</dbReference>
<dbReference type="UniPathway" id="UPA00344"/>